<evidence type="ECO:0000259" key="18">
    <source>
        <dbReference type="SMART" id="SM00474"/>
    </source>
</evidence>
<keyword evidence="13 16" id="KW-0234">DNA repair</keyword>
<comment type="similarity">
    <text evidence="1 16">Belongs to the DNA polymerase type-A family.</text>
</comment>
<evidence type="ECO:0000256" key="4">
    <source>
        <dbReference type="ARBA" id="ARBA00022679"/>
    </source>
</evidence>
<dbReference type="CDD" id="cd08637">
    <property type="entry name" value="DNA_pol_A_pol_I_C"/>
    <property type="match status" value="1"/>
</dbReference>
<feature type="domain" description="3'-5' exonuclease" evidence="18">
    <location>
        <begin position="337"/>
        <end position="519"/>
    </location>
</feature>
<dbReference type="Pfam" id="PF00476">
    <property type="entry name" value="DNA_pol_A"/>
    <property type="match status" value="1"/>
</dbReference>
<organism evidence="21 22">
    <name type="scientific">Candidatus Doudnabacteria bacterium RIFCSPHIGHO2_01_FULL_46_14</name>
    <dbReference type="NCBI Taxonomy" id="1817824"/>
    <lineage>
        <taxon>Bacteria</taxon>
        <taxon>Candidatus Doudnaibacteriota</taxon>
    </lineage>
</organism>
<keyword evidence="10 16" id="KW-0269">Exonuclease</keyword>
<sequence length="943" mass="105490">MGKDKEEKKDILLLVDGNALIHRGFHAIPHLSTKAGEPTNGVYGFTVLFLRALKELAPRYVAVAFDLPGGTFRDKLYDAYKAKRVAAPAELYSQIPRVKELVQAMNVPTFELEDYEADDIIGSLAELGKREQNLETIILTGDLDALQLVDDNVKVFTPKQGLSETMIYDRKAVEVRYGIAPEQIVDYKALRGDASDNIPGVKGIGEKTATELLQKFGTLKGIYEVLTSPLPNPPPQGEGIRPKVAQLLLLHRQDAEISQKLAQIVRDLPIKLDLKKAELADYDAEPVVKMFQELEFRSLIDKLPKNNPPQSPLSLRGEENADQGEEKLTKSVIQSNYELVDSKKEYEALIKGLKGVKEIAIDTETTSIHPVQAELLGLGIGWEEGKAFYVLRNFVGPELISILENSGVKKIGHNIKYDYLVLKQARIKLAGMNFDTMIAAYLLNPGARNFDLDSLSFNEFGIRKISITSLIGPSPLVKGVGGKKQINMREVDPERVAEYCGEDVDCTWRLKQKLETELKNKNLEKVFYEIDMPLVAVLAEMEHSGIKIDTKYLKELSAKAEQEADKIQKQIWKLAGEEFNIGSPIQLKKILFEKLGIPSDELKKGKTGLSTAAQELEKLRGLHPIVDLIFDWREITKLKNTYLDALPDLVYKKTGRLHTSFNQTIAATGRLSSSDPNLQNIPIRTELGREVRKAFVAEKSCKLVSIDYSQIELRLAAHISGDPKMIEVFRSGGDIHEATARDIFNLTPALSSRGEGAEVTPDMRRAAKTINFGVLYGLSAYGLKSRIPGVSVGVAEDFINKYFATYKRLADYLDEVVEETKKTGYVHNELGRLRFLPEINSSQFQVRSAAERAAINMPFQSLSADIIKMAMNKLAEKNLITQPDCRLLLQVHDELVFEIAENKIEKYVPEIVKIMQNIYKLKVPLVVDAKAGENWEVMEKLAV</sequence>
<dbReference type="EMBL" id="MFEK01000016">
    <property type="protein sequence ID" value="OGE77896.1"/>
    <property type="molecule type" value="Genomic_DNA"/>
</dbReference>
<evidence type="ECO:0000256" key="16">
    <source>
        <dbReference type="RuleBase" id="RU004460"/>
    </source>
</evidence>
<evidence type="ECO:0000256" key="13">
    <source>
        <dbReference type="ARBA" id="ARBA00023204"/>
    </source>
</evidence>
<dbReference type="InterPro" id="IPR036279">
    <property type="entry name" value="5-3_exonuclease_C_sf"/>
</dbReference>
<evidence type="ECO:0000256" key="10">
    <source>
        <dbReference type="ARBA" id="ARBA00022839"/>
    </source>
</evidence>
<dbReference type="PANTHER" id="PTHR10133">
    <property type="entry name" value="DNA POLYMERASE I"/>
    <property type="match status" value="1"/>
</dbReference>
<dbReference type="FunFam" id="1.10.150.20:FF:000002">
    <property type="entry name" value="DNA polymerase I"/>
    <property type="match status" value="1"/>
</dbReference>
<dbReference type="InterPro" id="IPR002298">
    <property type="entry name" value="DNA_polymerase_A"/>
</dbReference>
<evidence type="ECO:0000313" key="21">
    <source>
        <dbReference type="EMBL" id="OGE77896.1"/>
    </source>
</evidence>
<dbReference type="InterPro" id="IPR020045">
    <property type="entry name" value="DNA_polI_H3TH"/>
</dbReference>
<dbReference type="FunFam" id="1.20.1060.10:FF:000001">
    <property type="entry name" value="DNA polymerase I"/>
    <property type="match status" value="1"/>
</dbReference>
<dbReference type="InterPro" id="IPR001098">
    <property type="entry name" value="DNA-dir_DNA_pol_A_palm_dom"/>
</dbReference>
<dbReference type="SMART" id="SM00482">
    <property type="entry name" value="POLAc"/>
    <property type="match status" value="1"/>
</dbReference>
<feature type="compositionally biased region" description="Basic and acidic residues" evidence="17">
    <location>
        <begin position="316"/>
        <end position="327"/>
    </location>
</feature>
<dbReference type="InterPro" id="IPR043502">
    <property type="entry name" value="DNA/RNA_pol_sf"/>
</dbReference>
<dbReference type="STRING" id="1817824.A2751_02525"/>
<comment type="catalytic activity">
    <reaction evidence="14 16">
        <text>DNA(n) + a 2'-deoxyribonucleoside 5'-triphosphate = DNA(n+1) + diphosphate</text>
        <dbReference type="Rhea" id="RHEA:22508"/>
        <dbReference type="Rhea" id="RHEA-COMP:17339"/>
        <dbReference type="Rhea" id="RHEA-COMP:17340"/>
        <dbReference type="ChEBI" id="CHEBI:33019"/>
        <dbReference type="ChEBI" id="CHEBI:61560"/>
        <dbReference type="ChEBI" id="CHEBI:173112"/>
        <dbReference type="EC" id="2.7.7.7"/>
    </reaction>
</comment>
<keyword evidence="11 16" id="KW-0239">DNA-directed DNA polymerase</keyword>
<dbReference type="PRINTS" id="PR00868">
    <property type="entry name" value="DNAPOLI"/>
</dbReference>
<dbReference type="EC" id="2.7.7.7" evidence="2 15"/>
<dbReference type="SMART" id="SM00474">
    <property type="entry name" value="35EXOc"/>
    <property type="match status" value="1"/>
</dbReference>
<dbReference type="SUPFAM" id="SSF88723">
    <property type="entry name" value="PIN domain-like"/>
    <property type="match status" value="1"/>
</dbReference>
<dbReference type="GO" id="GO:0008409">
    <property type="term" value="F:5'-3' exonuclease activity"/>
    <property type="evidence" value="ECO:0007669"/>
    <property type="project" value="UniProtKB-UniRule"/>
</dbReference>
<evidence type="ECO:0000256" key="6">
    <source>
        <dbReference type="ARBA" id="ARBA00022705"/>
    </source>
</evidence>
<evidence type="ECO:0000313" key="22">
    <source>
        <dbReference type="Proteomes" id="UP000176864"/>
    </source>
</evidence>
<evidence type="ECO:0000256" key="17">
    <source>
        <dbReference type="SAM" id="MobiDB-lite"/>
    </source>
</evidence>
<evidence type="ECO:0000256" key="8">
    <source>
        <dbReference type="ARBA" id="ARBA00022763"/>
    </source>
</evidence>
<evidence type="ECO:0000256" key="1">
    <source>
        <dbReference type="ARBA" id="ARBA00007705"/>
    </source>
</evidence>
<dbReference type="Gene3D" id="3.40.50.1010">
    <property type="entry name" value="5'-nuclease"/>
    <property type="match status" value="1"/>
</dbReference>
<feature type="domain" description="5'-3' exonuclease" evidence="19">
    <location>
        <begin position="8"/>
        <end position="280"/>
    </location>
</feature>
<dbReference type="Gene3D" id="3.30.70.370">
    <property type="match status" value="1"/>
</dbReference>
<evidence type="ECO:0000259" key="19">
    <source>
        <dbReference type="SMART" id="SM00475"/>
    </source>
</evidence>
<dbReference type="NCBIfam" id="TIGR00593">
    <property type="entry name" value="pola"/>
    <property type="match status" value="1"/>
</dbReference>
<dbReference type="FunFam" id="1.10.150.20:FF:000003">
    <property type="entry name" value="DNA polymerase I"/>
    <property type="match status" value="1"/>
</dbReference>
<dbReference type="SUPFAM" id="SSF56672">
    <property type="entry name" value="DNA/RNA polymerases"/>
    <property type="match status" value="1"/>
</dbReference>
<dbReference type="InterPro" id="IPR002421">
    <property type="entry name" value="5-3_exonuclease"/>
</dbReference>
<keyword evidence="6 16" id="KW-0235">DNA replication</keyword>
<keyword evidence="8 16" id="KW-0227">DNA damage</keyword>
<dbReference type="PROSITE" id="PS00447">
    <property type="entry name" value="DNA_POLYMERASE_A"/>
    <property type="match status" value="1"/>
</dbReference>
<dbReference type="InterPro" id="IPR029060">
    <property type="entry name" value="PIN-like_dom_sf"/>
</dbReference>
<evidence type="ECO:0000256" key="7">
    <source>
        <dbReference type="ARBA" id="ARBA00022722"/>
    </source>
</evidence>
<dbReference type="GO" id="GO:0006302">
    <property type="term" value="P:double-strand break repair"/>
    <property type="evidence" value="ECO:0007669"/>
    <property type="project" value="TreeGrafter"/>
</dbReference>
<comment type="function">
    <text evidence="16">In addition to polymerase activity, this DNA polymerase exhibits 3'-5' and 5'-3' exonuclease activity.</text>
</comment>
<dbReference type="InterPro" id="IPR012337">
    <property type="entry name" value="RNaseH-like_sf"/>
</dbReference>
<gene>
    <name evidence="16" type="primary">polA</name>
    <name evidence="21" type="ORF">A2751_02525</name>
</gene>
<dbReference type="InterPro" id="IPR018320">
    <property type="entry name" value="DNA_polymerase_1"/>
</dbReference>
<feature type="region of interest" description="Disordered" evidence="17">
    <location>
        <begin position="302"/>
        <end position="327"/>
    </location>
</feature>
<dbReference type="InterPro" id="IPR008918">
    <property type="entry name" value="HhH2"/>
</dbReference>
<accession>A0A1F5NJL9</accession>
<dbReference type="Pfam" id="PF01612">
    <property type="entry name" value="DNA_pol_A_exo1"/>
    <property type="match status" value="1"/>
</dbReference>
<dbReference type="Gene3D" id="1.20.1060.10">
    <property type="entry name" value="Taq DNA Polymerase, Chain T, domain 4"/>
    <property type="match status" value="1"/>
</dbReference>
<keyword evidence="9 16" id="KW-0378">Hydrolase</keyword>
<reference evidence="21 22" key="1">
    <citation type="journal article" date="2016" name="Nat. Commun.">
        <title>Thousands of microbial genomes shed light on interconnected biogeochemical processes in an aquifer system.</title>
        <authorList>
            <person name="Anantharaman K."/>
            <person name="Brown C.T."/>
            <person name="Hug L.A."/>
            <person name="Sharon I."/>
            <person name="Castelle C.J."/>
            <person name="Probst A.J."/>
            <person name="Thomas B.C."/>
            <person name="Singh A."/>
            <person name="Wilkins M.J."/>
            <person name="Karaoz U."/>
            <person name="Brodie E.L."/>
            <person name="Williams K.H."/>
            <person name="Hubbard S.S."/>
            <person name="Banfield J.F."/>
        </authorList>
    </citation>
    <scope>NUCLEOTIDE SEQUENCE [LARGE SCALE GENOMIC DNA]</scope>
</reference>
<evidence type="ECO:0000256" key="11">
    <source>
        <dbReference type="ARBA" id="ARBA00022932"/>
    </source>
</evidence>
<dbReference type="InterPro" id="IPR002562">
    <property type="entry name" value="3'-5'_exonuclease_dom"/>
</dbReference>
<dbReference type="GO" id="GO:0006261">
    <property type="term" value="P:DNA-templated DNA replication"/>
    <property type="evidence" value="ECO:0007669"/>
    <property type="project" value="UniProtKB-UniRule"/>
</dbReference>
<evidence type="ECO:0000256" key="12">
    <source>
        <dbReference type="ARBA" id="ARBA00023125"/>
    </source>
</evidence>
<dbReference type="Pfam" id="PF02739">
    <property type="entry name" value="5_3_exonuc_N"/>
    <property type="match status" value="1"/>
</dbReference>
<comment type="caution">
    <text evidence="21">The sequence shown here is derived from an EMBL/GenBank/DDBJ whole genome shotgun (WGS) entry which is preliminary data.</text>
</comment>
<evidence type="ECO:0000256" key="15">
    <source>
        <dbReference type="NCBIfam" id="TIGR00593"/>
    </source>
</evidence>
<dbReference type="InterPro" id="IPR019760">
    <property type="entry name" value="DNA-dir_DNA_pol_A_CS"/>
</dbReference>
<dbReference type="GO" id="GO:0003887">
    <property type="term" value="F:DNA-directed DNA polymerase activity"/>
    <property type="evidence" value="ECO:0007669"/>
    <property type="project" value="UniProtKB-UniRule"/>
</dbReference>
<dbReference type="AlphaFoldDB" id="A0A1F5NJL9"/>
<evidence type="ECO:0000256" key="2">
    <source>
        <dbReference type="ARBA" id="ARBA00012417"/>
    </source>
</evidence>
<dbReference type="GO" id="GO:0003677">
    <property type="term" value="F:DNA binding"/>
    <property type="evidence" value="ECO:0007669"/>
    <property type="project" value="UniProtKB-UniRule"/>
</dbReference>
<keyword evidence="4 16" id="KW-0808">Transferase</keyword>
<evidence type="ECO:0000256" key="5">
    <source>
        <dbReference type="ARBA" id="ARBA00022695"/>
    </source>
</evidence>
<dbReference type="CDD" id="cd09859">
    <property type="entry name" value="PIN_53EXO"/>
    <property type="match status" value="1"/>
</dbReference>
<dbReference type="NCBIfam" id="NF004397">
    <property type="entry name" value="PRK05755.1"/>
    <property type="match status" value="1"/>
</dbReference>
<keyword evidence="5 16" id="KW-0548">Nucleotidyltransferase</keyword>
<dbReference type="Gene3D" id="1.10.150.20">
    <property type="entry name" value="5' to 3' exonuclease, C-terminal subdomain"/>
    <property type="match status" value="2"/>
</dbReference>
<name>A0A1F5NJL9_9BACT</name>
<dbReference type="GO" id="GO:0008408">
    <property type="term" value="F:3'-5' exonuclease activity"/>
    <property type="evidence" value="ECO:0007669"/>
    <property type="project" value="UniProtKB-UniRule"/>
</dbReference>
<dbReference type="SUPFAM" id="SSF53098">
    <property type="entry name" value="Ribonuclease H-like"/>
    <property type="match status" value="1"/>
</dbReference>
<dbReference type="InterPro" id="IPR036397">
    <property type="entry name" value="RNaseH_sf"/>
</dbReference>
<protein>
    <recommendedName>
        <fullName evidence="3 15">DNA polymerase I</fullName>
        <ecNumber evidence="2 15">2.7.7.7</ecNumber>
    </recommendedName>
</protein>
<dbReference type="SUPFAM" id="SSF47807">
    <property type="entry name" value="5' to 3' exonuclease, C-terminal subdomain"/>
    <property type="match status" value="1"/>
</dbReference>
<evidence type="ECO:0000256" key="3">
    <source>
        <dbReference type="ARBA" id="ARBA00020311"/>
    </source>
</evidence>
<dbReference type="CDD" id="cd09898">
    <property type="entry name" value="H3TH_53EXO"/>
    <property type="match status" value="1"/>
</dbReference>
<evidence type="ECO:0000259" key="20">
    <source>
        <dbReference type="SMART" id="SM00482"/>
    </source>
</evidence>
<keyword evidence="7" id="KW-0540">Nuclease</keyword>
<dbReference type="Proteomes" id="UP000176864">
    <property type="component" value="Unassembled WGS sequence"/>
</dbReference>
<dbReference type="PANTHER" id="PTHR10133:SF27">
    <property type="entry name" value="DNA POLYMERASE NU"/>
    <property type="match status" value="1"/>
</dbReference>
<dbReference type="SMART" id="SM00475">
    <property type="entry name" value="53EXOc"/>
    <property type="match status" value="1"/>
</dbReference>
<dbReference type="CDD" id="cd06139">
    <property type="entry name" value="DNA_polA_I_Ecoli_like_exo"/>
    <property type="match status" value="1"/>
</dbReference>
<evidence type="ECO:0000256" key="14">
    <source>
        <dbReference type="ARBA" id="ARBA00049244"/>
    </source>
</evidence>
<feature type="domain" description="DNA-directed DNA polymerase family A palm" evidence="20">
    <location>
        <begin position="688"/>
        <end position="903"/>
    </location>
</feature>
<dbReference type="Gene3D" id="3.30.420.10">
    <property type="entry name" value="Ribonuclease H-like superfamily/Ribonuclease H"/>
    <property type="match status" value="1"/>
</dbReference>
<dbReference type="InterPro" id="IPR020046">
    <property type="entry name" value="5-3_exonucl_a-hlix_arch_N"/>
</dbReference>
<evidence type="ECO:0000256" key="9">
    <source>
        <dbReference type="ARBA" id="ARBA00022801"/>
    </source>
</evidence>
<dbReference type="Pfam" id="PF01367">
    <property type="entry name" value="5_3_exonuc"/>
    <property type="match status" value="1"/>
</dbReference>
<keyword evidence="12 16" id="KW-0238">DNA-binding</keyword>
<proteinExistence type="inferred from homology"/>
<dbReference type="SMART" id="SM00279">
    <property type="entry name" value="HhH2"/>
    <property type="match status" value="1"/>
</dbReference>